<evidence type="ECO:0000256" key="2">
    <source>
        <dbReference type="ARBA" id="ARBA00006665"/>
    </source>
</evidence>
<feature type="transmembrane region" description="Helical" evidence="6">
    <location>
        <begin position="121"/>
        <end position="143"/>
    </location>
</feature>
<feature type="transmembrane region" description="Helical" evidence="6">
    <location>
        <begin position="306"/>
        <end position="325"/>
    </location>
</feature>
<dbReference type="AlphaFoldDB" id="A0A9K3CTB4"/>
<evidence type="ECO:0000256" key="6">
    <source>
        <dbReference type="SAM" id="Phobius"/>
    </source>
</evidence>
<dbReference type="EMBL" id="BDIP01000582">
    <property type="protein sequence ID" value="GIQ82072.1"/>
    <property type="molecule type" value="Genomic_DNA"/>
</dbReference>
<keyword evidence="9" id="KW-1185">Reference proteome</keyword>
<feature type="chain" id="PRO_5039904431" evidence="7">
    <location>
        <begin position="28"/>
        <end position="372"/>
    </location>
</feature>
<reference evidence="8 9" key="1">
    <citation type="journal article" date="2018" name="PLoS ONE">
        <title>The draft genome of Kipferlia bialata reveals reductive genome evolution in fornicate parasites.</title>
        <authorList>
            <person name="Tanifuji G."/>
            <person name="Takabayashi S."/>
            <person name="Kume K."/>
            <person name="Takagi M."/>
            <person name="Nakayama T."/>
            <person name="Kamikawa R."/>
            <person name="Inagaki Y."/>
            <person name="Hashimoto T."/>
        </authorList>
    </citation>
    <scope>NUCLEOTIDE SEQUENCE [LARGE SCALE GENOMIC DNA]</scope>
    <source>
        <strain evidence="8">NY0173</strain>
    </source>
</reference>
<name>A0A9K3CTB4_9EUKA</name>
<evidence type="ECO:0000313" key="9">
    <source>
        <dbReference type="Proteomes" id="UP000265618"/>
    </source>
</evidence>
<dbReference type="PANTHER" id="PTHR10383">
    <property type="entry name" value="SERINE INCORPORATOR"/>
    <property type="match status" value="1"/>
</dbReference>
<feature type="transmembrane region" description="Helical" evidence="6">
    <location>
        <begin position="51"/>
        <end position="72"/>
    </location>
</feature>
<feature type="signal peptide" evidence="7">
    <location>
        <begin position="1"/>
        <end position="27"/>
    </location>
</feature>
<dbReference type="PANTHER" id="PTHR10383:SF9">
    <property type="entry name" value="SERINE INCORPORATOR, ISOFORM F"/>
    <property type="match status" value="1"/>
</dbReference>
<organism evidence="8 9">
    <name type="scientific">Kipferlia bialata</name>
    <dbReference type="NCBI Taxonomy" id="797122"/>
    <lineage>
        <taxon>Eukaryota</taxon>
        <taxon>Metamonada</taxon>
        <taxon>Carpediemonas-like organisms</taxon>
        <taxon>Kipferlia</taxon>
    </lineage>
</organism>
<protein>
    <submittedName>
        <fullName evidence="8">Serine incorporator/TMS membrane protein</fullName>
    </submittedName>
</protein>
<evidence type="ECO:0000256" key="5">
    <source>
        <dbReference type="ARBA" id="ARBA00023136"/>
    </source>
</evidence>
<dbReference type="GO" id="GO:0016020">
    <property type="term" value="C:membrane"/>
    <property type="evidence" value="ECO:0007669"/>
    <property type="project" value="UniProtKB-SubCell"/>
</dbReference>
<accession>A0A9K3CTB4</accession>
<comment type="caution">
    <text evidence="8">The sequence shown here is derived from an EMBL/GenBank/DDBJ whole genome shotgun (WGS) entry which is preliminary data.</text>
</comment>
<evidence type="ECO:0000256" key="1">
    <source>
        <dbReference type="ARBA" id="ARBA00004141"/>
    </source>
</evidence>
<comment type="subcellular location">
    <subcellularLocation>
        <location evidence="1">Membrane</location>
        <topology evidence="1">Multi-pass membrane protein</topology>
    </subcellularLocation>
</comment>
<evidence type="ECO:0000256" key="4">
    <source>
        <dbReference type="ARBA" id="ARBA00022989"/>
    </source>
</evidence>
<feature type="transmembrane region" description="Helical" evidence="6">
    <location>
        <begin position="155"/>
        <end position="178"/>
    </location>
</feature>
<comment type="similarity">
    <text evidence="2">Belongs to the TDE1 family.</text>
</comment>
<feature type="transmembrane region" description="Helical" evidence="6">
    <location>
        <begin position="244"/>
        <end position="266"/>
    </location>
</feature>
<dbReference type="InterPro" id="IPR005016">
    <property type="entry name" value="TDE1/TMS"/>
</dbReference>
<proteinExistence type="inferred from homology"/>
<dbReference type="OrthoDB" id="5963193at2759"/>
<keyword evidence="7" id="KW-0732">Signal</keyword>
<keyword evidence="4 6" id="KW-1133">Transmembrane helix</keyword>
<dbReference type="Pfam" id="PF03348">
    <property type="entry name" value="Serinc"/>
    <property type="match status" value="2"/>
</dbReference>
<gene>
    <name evidence="8" type="ORF">KIPB_003148</name>
</gene>
<sequence>MQFARVAYTLSFTLALVFVVLSGSALASSLCSLGWPSALFDGLTVCTSSIGWAMAMRLSMTYAVYHALLTLLTAGASGDHSVTLFKAFHRRWFFWKNLILAGGAFGSMFIGNTFFSSSYVYISYVGSAVFLVCQMVLLLLLAYRLTIAVSSAKVPALNILYLAVSFGLYGFGLFLKVMNIVWHHSEDTRSVVVCGVSMALDILALVLSLTSGSGAALPPGVWAAVTGVYISQGVYSAVGAAPWAWWLPTLSWTISILLVVTVFLVCMSEMSFDPLFDAGECDLDEMEGLDSEDDDDEDSDTVSYHYFMYHLVMTVASLFMPFSVSGSGTGATQTWDFWVMCGGALLTGLLFSWTLSAPRLFPHRTFGQKSLY</sequence>
<keyword evidence="5 6" id="KW-0472">Membrane</keyword>
<dbReference type="Proteomes" id="UP000265618">
    <property type="component" value="Unassembled WGS sequence"/>
</dbReference>
<evidence type="ECO:0000256" key="7">
    <source>
        <dbReference type="SAM" id="SignalP"/>
    </source>
</evidence>
<evidence type="ECO:0000256" key="3">
    <source>
        <dbReference type="ARBA" id="ARBA00022692"/>
    </source>
</evidence>
<evidence type="ECO:0000313" key="8">
    <source>
        <dbReference type="EMBL" id="GIQ82072.1"/>
    </source>
</evidence>
<feature type="transmembrane region" description="Helical" evidence="6">
    <location>
        <begin position="93"/>
        <end position="115"/>
    </location>
</feature>
<keyword evidence="3 6" id="KW-0812">Transmembrane</keyword>
<feature type="transmembrane region" description="Helical" evidence="6">
    <location>
        <begin position="337"/>
        <end position="355"/>
    </location>
</feature>